<feature type="transmembrane region" description="Helical" evidence="5">
    <location>
        <begin position="202"/>
        <end position="220"/>
    </location>
</feature>
<comment type="subunit">
    <text evidence="5">Homodimer or homotetramer.</text>
</comment>
<dbReference type="GO" id="GO:0008295">
    <property type="term" value="P:spermidine biosynthetic process"/>
    <property type="evidence" value="ECO:0007669"/>
    <property type="project" value="UniProtKB-UniRule"/>
</dbReference>
<dbReference type="GO" id="GO:0004766">
    <property type="term" value="F:spermidine synthase activity"/>
    <property type="evidence" value="ECO:0007669"/>
    <property type="project" value="UniProtKB-UniRule"/>
</dbReference>
<protein>
    <recommendedName>
        <fullName evidence="5">Polyamine aminopropyltransferase</fullName>
    </recommendedName>
    <alternativeName>
        <fullName evidence="5">Putrescine aminopropyltransferase</fullName>
        <shortName evidence="5">PAPT</shortName>
    </alternativeName>
    <alternativeName>
        <fullName evidence="5">Spermidine synthase</fullName>
        <shortName evidence="5">SPDS</shortName>
        <shortName evidence="5">SPDSY</shortName>
        <ecNumber evidence="5">2.5.1.16</ecNumber>
    </alternativeName>
</protein>
<feature type="transmembrane region" description="Helical" evidence="5">
    <location>
        <begin position="150"/>
        <end position="169"/>
    </location>
</feature>
<dbReference type="HAMAP" id="MF_00198">
    <property type="entry name" value="Spermidine_synth"/>
    <property type="match status" value="1"/>
</dbReference>
<comment type="subcellular location">
    <subcellularLocation>
        <location evidence="5">Cell membrane</location>
        <topology evidence="5">Multi-pass membrane protein</topology>
    </subcellularLocation>
</comment>
<dbReference type="PROSITE" id="PS51006">
    <property type="entry name" value="PABS_2"/>
    <property type="match status" value="1"/>
</dbReference>
<feature type="binding site" evidence="5">
    <location>
        <position position="301"/>
    </location>
    <ligand>
        <name>spermidine</name>
        <dbReference type="ChEBI" id="CHEBI:57834"/>
    </ligand>
</feature>
<dbReference type="InterPro" id="IPR030374">
    <property type="entry name" value="PABS"/>
</dbReference>
<dbReference type="InterPro" id="IPR029063">
    <property type="entry name" value="SAM-dependent_MTases_sf"/>
</dbReference>
<dbReference type="KEGG" id="eaj:Q3M24_01980"/>
<keyword evidence="5" id="KW-1003">Cell membrane</keyword>
<keyword evidence="2 5" id="KW-0808">Transferase</keyword>
<accession>A0AAU8LXH9</accession>
<dbReference type="AlphaFoldDB" id="A0AAU8LXH9"/>
<feature type="domain" description="PABS" evidence="7">
    <location>
        <begin position="215"/>
        <end position="453"/>
    </location>
</feature>
<dbReference type="PROSITE" id="PS01330">
    <property type="entry name" value="PABS_1"/>
    <property type="match status" value="1"/>
</dbReference>
<keyword evidence="5" id="KW-0472">Membrane</keyword>
<dbReference type="NCBIfam" id="NF002956">
    <property type="entry name" value="PRK03612.1"/>
    <property type="match status" value="1"/>
</dbReference>
<dbReference type="EMBL" id="CP159373">
    <property type="protein sequence ID" value="XCN73544.1"/>
    <property type="molecule type" value="Genomic_DNA"/>
</dbReference>
<keyword evidence="4 5" id="KW-0620">Polyamine biosynthesis</keyword>
<keyword evidence="3 5" id="KW-0745">Spermidine biosynthesis</keyword>
<dbReference type="PANTHER" id="PTHR43317">
    <property type="entry name" value="THERMOSPERMINE SYNTHASE ACAULIS5"/>
    <property type="match status" value="1"/>
</dbReference>
<evidence type="ECO:0000256" key="1">
    <source>
        <dbReference type="ARBA" id="ARBA00007867"/>
    </source>
</evidence>
<dbReference type="EC" id="2.5.1.16" evidence="5"/>
<gene>
    <name evidence="5" type="primary">speE</name>
    <name evidence="8" type="ORF">Q3M24_01980</name>
</gene>
<feature type="transmembrane region" description="Helical" evidence="5">
    <location>
        <begin position="109"/>
        <end position="129"/>
    </location>
</feature>
<feature type="transmembrane region" description="Helical" evidence="5">
    <location>
        <begin position="48"/>
        <end position="66"/>
    </location>
</feature>
<dbReference type="Pfam" id="PF01564">
    <property type="entry name" value="Spermine_synth"/>
    <property type="match status" value="1"/>
</dbReference>
<comment type="pathway">
    <text evidence="5">Amine and polyamine biosynthesis; spermidine biosynthesis; spermidine from putrescine: step 1/1.</text>
</comment>
<proteinExistence type="inferred from homology"/>
<evidence type="ECO:0000256" key="4">
    <source>
        <dbReference type="ARBA" id="ARBA00023115"/>
    </source>
</evidence>
<feature type="binding site" evidence="5">
    <location>
        <begin position="355"/>
        <end position="356"/>
    </location>
    <ligand>
        <name>S-methyl-5'-thioadenosine</name>
        <dbReference type="ChEBI" id="CHEBI:17509"/>
    </ligand>
</feature>
<feature type="transmembrane region" description="Helical" evidence="5">
    <location>
        <begin position="20"/>
        <end position="42"/>
    </location>
</feature>
<comment type="caution">
    <text evidence="5">Lacks conserved residue(s) required for the propagation of feature annotation.</text>
</comment>
<dbReference type="Gene3D" id="3.40.50.150">
    <property type="entry name" value="Vaccinia Virus protein VP39"/>
    <property type="match status" value="1"/>
</dbReference>
<comment type="similarity">
    <text evidence="1 5">Belongs to the spermidine/spermine synthase family.</text>
</comment>
<sequence length="512" mass="56904">MPSNQLRLTRSRAAVLQISVLVVALCGIVYELLIATVSSYLLGDSVRQFSITIGLFMAAMGLGAYITRFVNSHLIARFVIIEILVALIGGLSTVILFLVFPWSGFYQPTMYGLIITIGTLVGMEIPLLTRVLSESGDIRRSIADVLSLDYVGALIGSVAFPLFLLPFLGLFRASFVIGFFNAGVALFNVAVFSALLRFPRRYAALALLTCAMLISVLVTSEQITAFAEGQLYADRIIFSEQTPYQKIVLTREAGNDRHRLYLDGHIQFAESDEYRYHEALVHPVLSAPGPRKEVLILGGGDGLAVREILKYQDVERITLVDIDPAITRICSTLAPITRLNQGALQDPRVRIRNEDAFAFLRQSKEVFDRVIIDLPDPHNEALSKLYSVEFYTLLSRRLAPSGLAVSQSTSPLMTKETFWAVGETMHSAGYDVLRYQVNVPSFSGDWGFTLAARPGFLPTSFLIPENKTRFLTSRLMEAATVFAKDEQVQSALTNSIFEPKLYLTYNREAARW</sequence>
<dbReference type="GO" id="GO:0010487">
    <property type="term" value="F:thermospermine synthase activity"/>
    <property type="evidence" value="ECO:0007669"/>
    <property type="project" value="UniProtKB-ARBA"/>
</dbReference>
<evidence type="ECO:0000256" key="2">
    <source>
        <dbReference type="ARBA" id="ARBA00022679"/>
    </source>
</evidence>
<feature type="binding site" evidence="5">
    <location>
        <position position="321"/>
    </location>
    <ligand>
        <name>S-methyl-5'-thioadenosine</name>
        <dbReference type="ChEBI" id="CHEBI:17509"/>
    </ligand>
</feature>
<reference evidence="8" key="1">
    <citation type="journal article" date="2024" name="Syst. Appl. Microbiol.">
        <title>First single-strain enrichments of Electrothrix cable bacteria, description of E. aestuarii sp. nov. and E. rattekaaiensis sp. nov., and proposal of a cable bacteria taxonomy following the rules of the SeqCode.</title>
        <authorList>
            <person name="Plum-Jensen L.E."/>
            <person name="Schramm A."/>
            <person name="Marshall I.P.G."/>
        </authorList>
    </citation>
    <scope>NUCLEOTIDE SEQUENCE</scope>
    <source>
        <strain evidence="8">Rat1</strain>
    </source>
</reference>
<dbReference type="InterPro" id="IPR001045">
    <property type="entry name" value="Spermi_synthase"/>
</dbReference>
<organism evidence="8">
    <name type="scientific">Candidatus Electrothrix aestuarii</name>
    <dbReference type="NCBI Taxonomy" id="3062594"/>
    <lineage>
        <taxon>Bacteria</taxon>
        <taxon>Pseudomonadati</taxon>
        <taxon>Thermodesulfobacteriota</taxon>
        <taxon>Desulfobulbia</taxon>
        <taxon>Desulfobulbales</taxon>
        <taxon>Desulfobulbaceae</taxon>
        <taxon>Candidatus Electrothrix</taxon>
    </lineage>
</organism>
<comment type="catalytic activity">
    <reaction evidence="5">
        <text>S-adenosyl 3-(methylsulfanyl)propylamine + putrescine = S-methyl-5'-thioadenosine + spermidine + H(+)</text>
        <dbReference type="Rhea" id="RHEA:12721"/>
        <dbReference type="ChEBI" id="CHEBI:15378"/>
        <dbReference type="ChEBI" id="CHEBI:17509"/>
        <dbReference type="ChEBI" id="CHEBI:57443"/>
        <dbReference type="ChEBI" id="CHEBI:57834"/>
        <dbReference type="ChEBI" id="CHEBI:326268"/>
        <dbReference type="EC" id="2.5.1.16"/>
    </reaction>
</comment>
<dbReference type="GO" id="GO:0005886">
    <property type="term" value="C:plasma membrane"/>
    <property type="evidence" value="ECO:0007669"/>
    <property type="project" value="UniProtKB-SubCell"/>
</dbReference>
<dbReference type="PANTHER" id="PTHR43317:SF1">
    <property type="entry name" value="THERMOSPERMINE SYNTHASE ACAULIS5"/>
    <property type="match status" value="1"/>
</dbReference>
<dbReference type="InterPro" id="IPR030373">
    <property type="entry name" value="PABS_CS"/>
</dbReference>
<dbReference type="SUPFAM" id="SSF53335">
    <property type="entry name" value="S-adenosyl-L-methionine-dependent methyltransferases"/>
    <property type="match status" value="1"/>
</dbReference>
<feature type="transmembrane region" description="Helical" evidence="5">
    <location>
        <begin position="175"/>
        <end position="195"/>
    </location>
</feature>
<dbReference type="CDD" id="cd02440">
    <property type="entry name" value="AdoMet_MTases"/>
    <property type="match status" value="1"/>
</dbReference>
<evidence type="ECO:0000256" key="6">
    <source>
        <dbReference type="PROSITE-ProRule" id="PRU00354"/>
    </source>
</evidence>
<feature type="transmembrane region" description="Helical" evidence="5">
    <location>
        <begin position="78"/>
        <end position="103"/>
    </location>
</feature>
<evidence type="ECO:0000256" key="3">
    <source>
        <dbReference type="ARBA" id="ARBA00023066"/>
    </source>
</evidence>
<feature type="binding site" evidence="5">
    <location>
        <position position="245"/>
    </location>
    <ligand>
        <name>S-methyl-5'-thioadenosine</name>
        <dbReference type="ChEBI" id="CHEBI:17509"/>
    </ligand>
</feature>
<comment type="function">
    <text evidence="5">Catalyzes the irreversible transfer of a propylamine group from the amino donor S-adenosylmethioninamine (decarboxy-AdoMet) to putrescine (1,4-diaminobutane) to yield spermidine.</text>
</comment>
<evidence type="ECO:0000313" key="8">
    <source>
        <dbReference type="EMBL" id="XCN73544.1"/>
    </source>
</evidence>
<keyword evidence="5" id="KW-0812">Transmembrane</keyword>
<reference evidence="8" key="2">
    <citation type="submission" date="2024-06" db="EMBL/GenBank/DDBJ databases">
        <authorList>
            <person name="Plum-Jensen L.E."/>
            <person name="Schramm A."/>
            <person name="Marshall I.P.G."/>
        </authorList>
    </citation>
    <scope>NUCLEOTIDE SEQUENCE</scope>
    <source>
        <strain evidence="8">Rat1</strain>
    </source>
</reference>
<keyword evidence="5" id="KW-1133">Transmembrane helix</keyword>
<evidence type="ECO:0000259" key="7">
    <source>
        <dbReference type="PROSITE" id="PS51006"/>
    </source>
</evidence>
<feature type="binding site" evidence="5">
    <location>
        <position position="277"/>
    </location>
    <ligand>
        <name>spermidine</name>
        <dbReference type="ChEBI" id="CHEBI:57834"/>
    </ligand>
</feature>
<evidence type="ECO:0000256" key="5">
    <source>
        <dbReference type="HAMAP-Rule" id="MF_00198"/>
    </source>
</evidence>
<name>A0AAU8LXH9_9BACT</name>
<feature type="active site" description="Proton acceptor" evidence="5 6">
    <location>
        <position position="373"/>
    </location>
</feature>